<dbReference type="Proteomes" id="UP001166947">
    <property type="component" value="Unassembled WGS sequence"/>
</dbReference>
<evidence type="ECO:0000313" key="2">
    <source>
        <dbReference type="Proteomes" id="UP001166947"/>
    </source>
</evidence>
<evidence type="ECO:0000313" key="1">
    <source>
        <dbReference type="EMBL" id="MCS4533649.1"/>
    </source>
</evidence>
<dbReference type="Gene3D" id="1.10.10.1130">
    <property type="entry name" value="Uncharacterised protein PF10982, DUF2789"/>
    <property type="match status" value="1"/>
</dbReference>
<reference evidence="1" key="1">
    <citation type="submission" date="2022-08" db="EMBL/GenBank/DDBJ databases">
        <authorList>
            <person name="Volokhov D.V."/>
            <person name="Furtak V.A."/>
            <person name="Zagorodnyaya T.A."/>
        </authorList>
    </citation>
    <scope>NUCLEOTIDE SEQUENCE</scope>
    <source>
        <strain evidence="1">CSL10203-ORH2</strain>
    </source>
</reference>
<reference evidence="1" key="2">
    <citation type="journal article" date="2023" name="Curr. Microbiol.">
        <title>Neisseria montereyensis sp. nov., Isolated from Oropharynx of California Sea Lion (Zalophus californianus): Genomic, Phylogenetic, and Phenotypic Study.</title>
        <authorList>
            <person name="Volokhov D.V."/>
            <person name="Zagorodnyaya T.A."/>
            <person name="Furtak V.A."/>
            <person name="Nattanmai G."/>
            <person name="Randall L."/>
            <person name="Jose S."/>
            <person name="Gao Y."/>
            <person name="Gulland F.M."/>
            <person name="Eisenberg T."/>
            <person name="Delmonte P."/>
            <person name="Blom J."/>
            <person name="Mitchell K.K."/>
        </authorList>
    </citation>
    <scope>NUCLEOTIDE SEQUENCE</scope>
    <source>
        <strain evidence="1">CSL10203-ORH2</strain>
    </source>
</reference>
<name>A0ABT2FBS8_9NEIS</name>
<comment type="caution">
    <text evidence="1">The sequence shown here is derived from an EMBL/GenBank/DDBJ whole genome shotgun (WGS) entry which is preliminary data.</text>
</comment>
<accession>A0ABT2FBS8</accession>
<dbReference type="InterPro" id="IPR021250">
    <property type="entry name" value="DUF2789"/>
</dbReference>
<sequence length="81" mass="9531">MLGQPDYNIADLFSQLGLANDEASIEKFIKEHKLDNSERLIDAKFWTDKQRAFLREEWERDAVWIEVIDELNALLHDPDIS</sequence>
<dbReference type="InterPro" id="IPR038086">
    <property type="entry name" value="DUF2789_sf"/>
</dbReference>
<dbReference type="Pfam" id="PF10982">
    <property type="entry name" value="DUF2789"/>
    <property type="match status" value="1"/>
</dbReference>
<organism evidence="1 2">
    <name type="scientific">Neisseria montereyensis</name>
    <dbReference type="NCBI Taxonomy" id="2973938"/>
    <lineage>
        <taxon>Bacteria</taxon>
        <taxon>Pseudomonadati</taxon>
        <taxon>Pseudomonadota</taxon>
        <taxon>Betaproteobacteria</taxon>
        <taxon>Neisseriales</taxon>
        <taxon>Neisseriaceae</taxon>
        <taxon>Neisseria</taxon>
    </lineage>
</organism>
<dbReference type="RefSeq" id="WP_259291457.1">
    <property type="nucleotide sequence ID" value="NZ_JANUXW010000003.1"/>
</dbReference>
<protein>
    <submittedName>
        <fullName evidence="1">DUF2789 domain-containing protein</fullName>
    </submittedName>
</protein>
<keyword evidence="2" id="KW-1185">Reference proteome</keyword>
<gene>
    <name evidence="1" type="ORF">NXS09_04960</name>
</gene>
<dbReference type="EMBL" id="JANUXW010000003">
    <property type="protein sequence ID" value="MCS4533649.1"/>
    <property type="molecule type" value="Genomic_DNA"/>
</dbReference>
<proteinExistence type="predicted"/>